<comment type="caution">
    <text evidence="14">The sequence shown here is derived from an EMBL/GenBank/DDBJ whole genome shotgun (WGS) entry which is preliminary data.</text>
</comment>
<dbReference type="InterPro" id="IPR039356">
    <property type="entry name" value="YfbR/HDDC2"/>
</dbReference>
<keyword evidence="15" id="KW-1185">Reference proteome</keyword>
<reference evidence="14 15" key="1">
    <citation type="submission" date="2019-01" db="EMBL/GenBank/DDBJ databases">
        <title>Intercellular communication is required for trap formation in the nematode-trapping fungus Duddingtonia flagrans.</title>
        <authorList>
            <person name="Youssar L."/>
            <person name="Wernet V."/>
            <person name="Hensel N."/>
            <person name="Hildebrandt H.-G."/>
            <person name="Fischer R."/>
        </authorList>
    </citation>
    <scope>NUCLEOTIDE SEQUENCE [LARGE SCALE GENOMIC DNA]</scope>
    <source>
        <strain evidence="14 15">CBS H-5679</strain>
    </source>
</reference>
<name>A0A436ZNB5_ARTFL</name>
<dbReference type="STRING" id="97331.A0A436ZNB5"/>
<protein>
    <recommendedName>
        <fullName evidence="8">5'-deoxynucleotidase</fullName>
        <ecNumber evidence="8">3.1.3.89</ecNumber>
    </recommendedName>
</protein>
<dbReference type="PANTHER" id="PTHR11845">
    <property type="entry name" value="5'-DEOXYNUCLEOTIDASE HDDC2"/>
    <property type="match status" value="1"/>
</dbReference>
<keyword evidence="11" id="KW-0460">Magnesium</keyword>
<evidence type="ECO:0000256" key="6">
    <source>
        <dbReference type="ARBA" id="ARBA00009999"/>
    </source>
</evidence>
<evidence type="ECO:0000256" key="11">
    <source>
        <dbReference type="ARBA" id="ARBA00022842"/>
    </source>
</evidence>
<feature type="domain" description="HD/PDEase" evidence="13">
    <location>
        <begin position="82"/>
        <end position="201"/>
    </location>
</feature>
<dbReference type="GO" id="GO:0005737">
    <property type="term" value="C:cytoplasm"/>
    <property type="evidence" value="ECO:0007669"/>
    <property type="project" value="TreeGrafter"/>
</dbReference>
<evidence type="ECO:0000256" key="4">
    <source>
        <dbReference type="ARBA" id="ARBA00001946"/>
    </source>
</evidence>
<comment type="similarity">
    <text evidence="6">Belongs to the HDDC2 family.</text>
</comment>
<dbReference type="VEuPathDB" id="FungiDB:DFL_008232"/>
<dbReference type="PANTHER" id="PTHR11845:SF13">
    <property type="entry name" value="5'-DEOXYNUCLEOTIDASE HDDC2"/>
    <property type="match status" value="1"/>
</dbReference>
<accession>A0A436ZNB5</accession>
<dbReference type="RefSeq" id="XP_067485877.1">
    <property type="nucleotide sequence ID" value="XM_067637938.1"/>
</dbReference>
<dbReference type="OrthoDB" id="10254258at2759"/>
<evidence type="ECO:0000256" key="12">
    <source>
        <dbReference type="ARBA" id="ARBA00023285"/>
    </source>
</evidence>
<proteinExistence type="inferred from homology"/>
<keyword evidence="12" id="KW-0170">Cobalt</keyword>
<dbReference type="GO" id="GO:0046872">
    <property type="term" value="F:metal ion binding"/>
    <property type="evidence" value="ECO:0007669"/>
    <property type="project" value="UniProtKB-KW"/>
</dbReference>
<dbReference type="InterPro" id="IPR003607">
    <property type="entry name" value="HD/PDEase_dom"/>
</dbReference>
<comment type="cofactor">
    <cofactor evidence="3">
        <name>Co(2+)</name>
        <dbReference type="ChEBI" id="CHEBI:48828"/>
    </cofactor>
</comment>
<dbReference type="FunFam" id="1.10.3210.10:FF:000011">
    <property type="entry name" value="HD domain-containing protein 2"/>
    <property type="match status" value="1"/>
</dbReference>
<evidence type="ECO:0000256" key="10">
    <source>
        <dbReference type="ARBA" id="ARBA00022801"/>
    </source>
</evidence>
<dbReference type="AlphaFoldDB" id="A0A436ZNB5"/>
<evidence type="ECO:0000256" key="2">
    <source>
        <dbReference type="ARBA" id="ARBA00001936"/>
    </source>
</evidence>
<evidence type="ECO:0000256" key="1">
    <source>
        <dbReference type="ARBA" id="ARBA00001638"/>
    </source>
</evidence>
<dbReference type="Gene3D" id="1.10.3210.10">
    <property type="entry name" value="Hypothetical protein af1432"/>
    <property type="match status" value="1"/>
</dbReference>
<dbReference type="SUPFAM" id="SSF109604">
    <property type="entry name" value="HD-domain/PDEase-like"/>
    <property type="match status" value="1"/>
</dbReference>
<dbReference type="InterPro" id="IPR006674">
    <property type="entry name" value="HD_domain"/>
</dbReference>
<dbReference type="GeneID" id="93590543"/>
<evidence type="ECO:0000259" key="13">
    <source>
        <dbReference type="SMART" id="SM00471"/>
    </source>
</evidence>
<comment type="subunit">
    <text evidence="7">Homodimer.</text>
</comment>
<evidence type="ECO:0000313" key="15">
    <source>
        <dbReference type="Proteomes" id="UP000283090"/>
    </source>
</evidence>
<dbReference type="SMART" id="SM00471">
    <property type="entry name" value="HDc"/>
    <property type="match status" value="1"/>
</dbReference>
<comment type="catalytic activity">
    <reaction evidence="1">
        <text>a 2'-deoxyribonucleoside 5'-phosphate + H2O = a 2'-deoxyribonucleoside + phosphate</text>
        <dbReference type="Rhea" id="RHEA:36167"/>
        <dbReference type="ChEBI" id="CHEBI:15377"/>
        <dbReference type="ChEBI" id="CHEBI:18274"/>
        <dbReference type="ChEBI" id="CHEBI:43474"/>
        <dbReference type="ChEBI" id="CHEBI:65317"/>
        <dbReference type="EC" id="3.1.3.89"/>
    </reaction>
</comment>
<comment type="function">
    <text evidence="5">Catalyzes the dephosphorylation of the nucleoside 5'-monophosphates deoxyadenosine monophosphate (dAMP), deoxycytidine monophosphate (dCMP), deoxyguanosine monophosphate (dGMP) and deoxythymidine monophosphate (dTMP).</text>
</comment>
<evidence type="ECO:0000313" key="14">
    <source>
        <dbReference type="EMBL" id="RVD80333.1"/>
    </source>
</evidence>
<evidence type="ECO:0000256" key="5">
    <source>
        <dbReference type="ARBA" id="ARBA00004074"/>
    </source>
</evidence>
<dbReference type="GO" id="GO:0009159">
    <property type="term" value="P:deoxyribonucleoside monophosphate catabolic process"/>
    <property type="evidence" value="ECO:0007669"/>
    <property type="project" value="UniProtKB-ARBA"/>
</dbReference>
<dbReference type="EMBL" id="SAEB01000012">
    <property type="protein sequence ID" value="RVD80333.1"/>
    <property type="molecule type" value="Genomic_DNA"/>
</dbReference>
<evidence type="ECO:0000256" key="7">
    <source>
        <dbReference type="ARBA" id="ARBA00011738"/>
    </source>
</evidence>
<gene>
    <name evidence="14" type="ORF">DFL_008232</name>
</gene>
<organism evidence="14 15">
    <name type="scientific">Arthrobotrys flagrans</name>
    <name type="common">Nematode-trapping fungus</name>
    <name type="synonym">Trichothecium flagrans</name>
    <dbReference type="NCBI Taxonomy" id="97331"/>
    <lineage>
        <taxon>Eukaryota</taxon>
        <taxon>Fungi</taxon>
        <taxon>Dikarya</taxon>
        <taxon>Ascomycota</taxon>
        <taxon>Pezizomycotina</taxon>
        <taxon>Orbiliomycetes</taxon>
        <taxon>Orbiliales</taxon>
        <taxon>Orbiliaceae</taxon>
        <taxon>Arthrobotrys</taxon>
    </lineage>
</organism>
<comment type="cofactor">
    <cofactor evidence="2">
        <name>Mn(2+)</name>
        <dbReference type="ChEBI" id="CHEBI:29035"/>
    </cofactor>
</comment>
<evidence type="ECO:0000256" key="3">
    <source>
        <dbReference type="ARBA" id="ARBA00001941"/>
    </source>
</evidence>
<evidence type="ECO:0000256" key="9">
    <source>
        <dbReference type="ARBA" id="ARBA00022723"/>
    </source>
</evidence>
<keyword evidence="10" id="KW-0378">Hydrolase</keyword>
<dbReference type="Proteomes" id="UP000283090">
    <property type="component" value="Unassembled WGS sequence"/>
</dbReference>
<evidence type="ECO:0000256" key="8">
    <source>
        <dbReference type="ARBA" id="ARBA00012964"/>
    </source>
</evidence>
<dbReference type="Pfam" id="PF13023">
    <property type="entry name" value="HD_3"/>
    <property type="match status" value="1"/>
</dbReference>
<dbReference type="EC" id="3.1.3.89" evidence="8"/>
<sequence>MLARTLLPRLFSSNVRLFSTTAVSLKSGIGAINGKDAWSVSKVLNPLPTPPTSSSSSPIAFLHVIERLKTNAREGWKRHGIVGESIADHMYRMSVITMLCPDPTIQKDKCVKMAIIHDMAECLVGDITPLDGVEKSEKHRRELESMEYLTQTLLAPISKSMAGEFMDLWEEYEQGQSPEAIFVKDVDRYELILQTIEYERAHNLKLDEFFHVAERVQTPFMKDWVAEALEKRAKELKLTVGGAAN</sequence>
<dbReference type="GO" id="GO:0002953">
    <property type="term" value="F:5'-deoxynucleotidase activity"/>
    <property type="evidence" value="ECO:0007669"/>
    <property type="project" value="UniProtKB-EC"/>
</dbReference>
<keyword evidence="9" id="KW-0479">Metal-binding</keyword>
<comment type="cofactor">
    <cofactor evidence="4">
        <name>Mg(2+)</name>
        <dbReference type="ChEBI" id="CHEBI:18420"/>
    </cofactor>
</comment>